<evidence type="ECO:0000313" key="1">
    <source>
        <dbReference type="EMBL" id="AEV73441.1"/>
    </source>
</evidence>
<proteinExistence type="predicted"/>
<dbReference type="PATRIC" id="fig|710685.3.peg.2865"/>
<dbReference type="STRING" id="710685.MycrhN_2874"/>
<gene>
    <name evidence="1" type="ordered locus">MycrhN_2874</name>
</gene>
<evidence type="ECO:0000313" key="2">
    <source>
        <dbReference type="Proteomes" id="UP000005442"/>
    </source>
</evidence>
<reference evidence="1 2" key="1">
    <citation type="submission" date="2011-12" db="EMBL/GenBank/DDBJ databases">
        <title>Complete sequence of Mycobacterium rhodesiae NBB3.</title>
        <authorList>
            <consortium name="US DOE Joint Genome Institute"/>
            <person name="Lucas S."/>
            <person name="Han J."/>
            <person name="Lapidus A."/>
            <person name="Cheng J.-F."/>
            <person name="Goodwin L."/>
            <person name="Pitluck S."/>
            <person name="Peters L."/>
            <person name="Mikhailova N."/>
            <person name="Gu W."/>
            <person name="Detter J.C."/>
            <person name="Han C."/>
            <person name="Tapia R."/>
            <person name="Land M."/>
            <person name="Hauser L."/>
            <person name="Kyrpides N."/>
            <person name="Ivanova N."/>
            <person name="Pagani I."/>
            <person name="Mattes T."/>
            <person name="Holmes A."/>
            <person name="Rutledge P."/>
            <person name="Paulsen I."/>
            <person name="Coleman N."/>
            <person name="Woyke T."/>
        </authorList>
    </citation>
    <scope>NUCLEOTIDE SEQUENCE [LARGE SCALE GENOMIC DNA]</scope>
    <source>
        <strain evidence="1 2">NBB3</strain>
    </source>
</reference>
<dbReference type="eggNOG" id="ENOG5031ZXX">
    <property type="taxonomic scope" value="Bacteria"/>
</dbReference>
<accession>G8RJ71</accession>
<organism evidence="1 2">
    <name type="scientific">Mycolicibacterium rhodesiae (strain NBB3)</name>
    <name type="common">Mycobacterium rhodesiae</name>
    <dbReference type="NCBI Taxonomy" id="710685"/>
    <lineage>
        <taxon>Bacteria</taxon>
        <taxon>Bacillati</taxon>
        <taxon>Actinomycetota</taxon>
        <taxon>Actinomycetes</taxon>
        <taxon>Mycobacteriales</taxon>
        <taxon>Mycobacteriaceae</taxon>
        <taxon>Mycolicibacterium</taxon>
    </lineage>
</organism>
<dbReference type="EMBL" id="CP003169">
    <property type="protein sequence ID" value="AEV73441.1"/>
    <property type="molecule type" value="Genomic_DNA"/>
</dbReference>
<keyword evidence="2" id="KW-1185">Reference proteome</keyword>
<sequence length="204" mass="22883">MVAPLIQYDLFGEMEAAENAAQTAAGARSAAARSFLTETPWPDLLGWWLHREAIEAKLDRGEAKANYRRGPAGKPGWAWAIWRDGLRFEAGDSWQGWDQRPRWCIPWTELRGLRDSHPEVTAQLCTLAGGRGHPNSAGWRWWTDPFVLHPDGWDSTYLEAEQHTDWYDGCARPKTAYADRLEAWRLVLGVVGGPAALAVTETGQ</sequence>
<name>G8RJ71_MYCRN</name>
<dbReference type="RefSeq" id="WP_014211250.1">
    <property type="nucleotide sequence ID" value="NC_016604.1"/>
</dbReference>
<dbReference type="KEGG" id="mrh:MycrhN_2874"/>
<dbReference type="AlphaFoldDB" id="G8RJ71"/>
<dbReference type="OrthoDB" id="4617804at2"/>
<protein>
    <submittedName>
        <fullName evidence="1">Uncharacterized protein</fullName>
    </submittedName>
</protein>
<dbReference type="Proteomes" id="UP000005442">
    <property type="component" value="Chromosome"/>
</dbReference>
<dbReference type="HOGENOM" id="CLU_1342057_0_0_11"/>